<proteinExistence type="predicted"/>
<accession>D4D8B3</accession>
<dbReference type="AlphaFoldDB" id="D4D8B3"/>
<sequence>MDVAWAEGEVDAHQQEQEICPPPHAAVQLAGHAGQTDKQTDRQADRQTSRQTDKQTDRQADRQTSRQTDKQTDRQADRQTSRQGDKEKRRKNGQQREDGEDAGSERRRRKEDGIRTANDKDSSHQIARRKLFTEIEGDGQQLNRILFLRP</sequence>
<keyword evidence="3" id="KW-1185">Reference proteome</keyword>
<feature type="compositionally biased region" description="Basic and acidic residues" evidence="1">
    <location>
        <begin position="110"/>
        <end position="123"/>
    </location>
</feature>
<evidence type="ECO:0000313" key="2">
    <source>
        <dbReference type="EMBL" id="EFE41932.1"/>
    </source>
</evidence>
<dbReference type="Proteomes" id="UP000008383">
    <property type="component" value="Unassembled WGS sequence"/>
</dbReference>
<comment type="caution">
    <text evidence="2">The sequence shown here is derived from an EMBL/GenBank/DDBJ whole genome shotgun (WGS) entry which is preliminary data.</text>
</comment>
<evidence type="ECO:0000256" key="1">
    <source>
        <dbReference type="SAM" id="MobiDB-lite"/>
    </source>
</evidence>
<protein>
    <submittedName>
        <fullName evidence="2">Uncharacterized protein</fullName>
    </submittedName>
</protein>
<organism evidence="2 3">
    <name type="scientific">Trichophyton verrucosum (strain HKI 0517)</name>
    <dbReference type="NCBI Taxonomy" id="663202"/>
    <lineage>
        <taxon>Eukaryota</taxon>
        <taxon>Fungi</taxon>
        <taxon>Dikarya</taxon>
        <taxon>Ascomycota</taxon>
        <taxon>Pezizomycotina</taxon>
        <taxon>Eurotiomycetes</taxon>
        <taxon>Eurotiomycetidae</taxon>
        <taxon>Onygenales</taxon>
        <taxon>Arthrodermataceae</taxon>
        <taxon>Trichophyton</taxon>
    </lineage>
</organism>
<name>D4D8B3_TRIVH</name>
<dbReference type="HOGENOM" id="CLU_1741891_0_0_1"/>
<reference evidence="3" key="1">
    <citation type="journal article" date="2011" name="Genome Biol.">
        <title>Comparative and functional genomics provide insights into the pathogenicity of dermatophytic fungi.</title>
        <authorList>
            <person name="Burmester A."/>
            <person name="Shelest E."/>
            <person name="Gloeckner G."/>
            <person name="Heddergott C."/>
            <person name="Schindler S."/>
            <person name="Staib P."/>
            <person name="Heidel A."/>
            <person name="Felder M."/>
            <person name="Petzold A."/>
            <person name="Szafranski K."/>
            <person name="Feuermann M."/>
            <person name="Pedruzzi I."/>
            <person name="Priebe S."/>
            <person name="Groth M."/>
            <person name="Winkler R."/>
            <person name="Li W."/>
            <person name="Kniemeyer O."/>
            <person name="Schroeckh V."/>
            <person name="Hertweck C."/>
            <person name="Hube B."/>
            <person name="White T.C."/>
            <person name="Platzer M."/>
            <person name="Guthke R."/>
            <person name="Heitman J."/>
            <person name="Woestemeyer J."/>
            <person name="Zipfel P.F."/>
            <person name="Monod M."/>
            <person name="Brakhage A.A."/>
        </authorList>
    </citation>
    <scope>NUCLEOTIDE SEQUENCE [LARGE SCALE GENOMIC DNA]</scope>
    <source>
        <strain evidence="3">HKI 0517</strain>
    </source>
</reference>
<feature type="compositionally biased region" description="Basic and acidic residues" evidence="1">
    <location>
        <begin position="38"/>
        <end position="87"/>
    </location>
</feature>
<dbReference type="KEGG" id="tve:TRV_03349"/>
<gene>
    <name evidence="2" type="ORF">TRV_03349</name>
</gene>
<dbReference type="GeneID" id="9581208"/>
<evidence type="ECO:0000313" key="3">
    <source>
        <dbReference type="Proteomes" id="UP000008383"/>
    </source>
</evidence>
<dbReference type="RefSeq" id="XP_003022550.1">
    <property type="nucleotide sequence ID" value="XM_003022504.1"/>
</dbReference>
<dbReference type="EMBL" id="ACYE01000172">
    <property type="protein sequence ID" value="EFE41932.1"/>
    <property type="molecule type" value="Genomic_DNA"/>
</dbReference>
<feature type="region of interest" description="Disordered" evidence="1">
    <location>
        <begin position="1"/>
        <end position="127"/>
    </location>
</feature>